<feature type="signal peptide" evidence="2">
    <location>
        <begin position="1"/>
        <end position="22"/>
    </location>
</feature>
<dbReference type="InterPro" id="IPR024616">
    <property type="entry name" value="Pherophorin"/>
</dbReference>
<organism evidence="4 5">
    <name type="scientific">Volvox reticuliferus</name>
    <dbReference type="NCBI Taxonomy" id="1737510"/>
    <lineage>
        <taxon>Eukaryota</taxon>
        <taxon>Viridiplantae</taxon>
        <taxon>Chlorophyta</taxon>
        <taxon>core chlorophytes</taxon>
        <taxon>Chlorophyceae</taxon>
        <taxon>CS clade</taxon>
        <taxon>Chlamydomonadales</taxon>
        <taxon>Volvocaceae</taxon>
        <taxon>Volvox</taxon>
    </lineage>
</organism>
<reference evidence="4" key="1">
    <citation type="journal article" date="2021" name="Proc. Natl. Acad. Sci. U.S.A.">
        <title>Three genomes in the algal genus Volvox reveal the fate of a haploid sex-determining region after a transition to homothallism.</title>
        <authorList>
            <person name="Yamamoto K."/>
            <person name="Hamaji T."/>
            <person name="Kawai-Toyooka H."/>
            <person name="Matsuzaki R."/>
            <person name="Takahashi F."/>
            <person name="Nishimura Y."/>
            <person name="Kawachi M."/>
            <person name="Noguchi H."/>
            <person name="Minakuchi Y."/>
            <person name="Umen J.G."/>
            <person name="Toyoda A."/>
            <person name="Nozaki H."/>
        </authorList>
    </citation>
    <scope>NUCLEOTIDE SEQUENCE</scope>
    <source>
        <strain evidence="4">NIES-3785</strain>
    </source>
</reference>
<accession>A0A8J4G7R6</accession>
<dbReference type="AlphaFoldDB" id="A0A8J4G7R6"/>
<sequence length="248" mass="26003">MWGRFCPSWGVCFAALAIAALSAIPASVAVSGSGRKLMATYEFPPLCNCIRSLNAAPFVLRASSASSVVGAQRYCFRIEKSSFCDAKFKCCNGEQVISKIEIDVEPSCRPALLRVTLNGKPASYEFNAQLGVLRLKKINANATTALNTNFCLFLADDSICDTLDTFCAIGGGACKYALFNADKDCCPVGITGLVPPPPLDLKPAAAHSPPPAPVMPPPLDPPPSLPTSPDPPSSPPPSFPPPSPPPPS</sequence>
<evidence type="ECO:0000256" key="2">
    <source>
        <dbReference type="SAM" id="SignalP"/>
    </source>
</evidence>
<evidence type="ECO:0000313" key="5">
    <source>
        <dbReference type="Proteomes" id="UP000722791"/>
    </source>
</evidence>
<name>A0A8J4G7R6_9CHLO</name>
<evidence type="ECO:0000256" key="1">
    <source>
        <dbReference type="SAM" id="MobiDB-lite"/>
    </source>
</evidence>
<feature type="chain" id="PRO_5035274199" description="Pherophorin domain-containing protein" evidence="2">
    <location>
        <begin position="23"/>
        <end position="248"/>
    </location>
</feature>
<feature type="non-terminal residue" evidence="4">
    <location>
        <position position="1"/>
    </location>
</feature>
<keyword evidence="2" id="KW-0732">Signal</keyword>
<proteinExistence type="predicted"/>
<feature type="compositionally biased region" description="Pro residues" evidence="1">
    <location>
        <begin position="208"/>
        <end position="248"/>
    </location>
</feature>
<dbReference type="Proteomes" id="UP000722791">
    <property type="component" value="Unassembled WGS sequence"/>
</dbReference>
<feature type="domain" description="Pherophorin" evidence="3">
    <location>
        <begin position="44"/>
        <end position="187"/>
    </location>
</feature>
<protein>
    <recommendedName>
        <fullName evidence="3">Pherophorin domain-containing protein</fullName>
    </recommendedName>
</protein>
<gene>
    <name evidence="4" type="ORF">Vretimale_6404</name>
</gene>
<evidence type="ECO:0000259" key="3">
    <source>
        <dbReference type="Pfam" id="PF12499"/>
    </source>
</evidence>
<evidence type="ECO:0000313" key="4">
    <source>
        <dbReference type="EMBL" id="GIM01620.1"/>
    </source>
</evidence>
<dbReference type="Pfam" id="PF12499">
    <property type="entry name" value="DUF3707"/>
    <property type="match status" value="1"/>
</dbReference>
<dbReference type="EMBL" id="BNCQ01000009">
    <property type="protein sequence ID" value="GIM01620.1"/>
    <property type="molecule type" value="Genomic_DNA"/>
</dbReference>
<comment type="caution">
    <text evidence="4">The sequence shown here is derived from an EMBL/GenBank/DDBJ whole genome shotgun (WGS) entry which is preliminary data.</text>
</comment>
<feature type="region of interest" description="Disordered" evidence="1">
    <location>
        <begin position="200"/>
        <end position="248"/>
    </location>
</feature>